<organism evidence="8 9">
    <name type="scientific">Paenibacillus albidus</name>
    <dbReference type="NCBI Taxonomy" id="2041023"/>
    <lineage>
        <taxon>Bacteria</taxon>
        <taxon>Bacillati</taxon>
        <taxon>Bacillota</taxon>
        <taxon>Bacilli</taxon>
        <taxon>Bacillales</taxon>
        <taxon>Paenibacillaceae</taxon>
        <taxon>Paenibacillus</taxon>
    </lineage>
</organism>
<dbReference type="InterPro" id="IPR017226">
    <property type="entry name" value="BHMT-like"/>
</dbReference>
<dbReference type="InterPro" id="IPR003726">
    <property type="entry name" value="HCY_dom"/>
</dbReference>
<dbReference type="PROSITE" id="PS50970">
    <property type="entry name" value="HCY"/>
    <property type="match status" value="1"/>
</dbReference>
<dbReference type="GO" id="GO:0009086">
    <property type="term" value="P:methionine biosynthetic process"/>
    <property type="evidence" value="ECO:0007669"/>
    <property type="project" value="InterPro"/>
</dbReference>
<proteinExistence type="predicted"/>
<comment type="caution">
    <text evidence="8">The sequence shown here is derived from an EMBL/GenBank/DDBJ whole genome shotgun (WGS) entry which is preliminary data.</text>
</comment>
<dbReference type="InterPro" id="IPR036589">
    <property type="entry name" value="HCY_dom_sf"/>
</dbReference>
<evidence type="ECO:0000256" key="6">
    <source>
        <dbReference type="PROSITE-ProRule" id="PRU00333"/>
    </source>
</evidence>
<dbReference type="GO" id="GO:0008270">
    <property type="term" value="F:zinc ion binding"/>
    <property type="evidence" value="ECO:0007669"/>
    <property type="project" value="InterPro"/>
</dbReference>
<reference evidence="8" key="2">
    <citation type="submission" date="2020-09" db="EMBL/GenBank/DDBJ databases">
        <authorList>
            <person name="Sun Q."/>
            <person name="Zhou Y."/>
        </authorList>
    </citation>
    <scope>NUCLEOTIDE SEQUENCE</scope>
    <source>
        <strain evidence="8">CGMCC 1.16134</strain>
    </source>
</reference>
<feature type="binding site" evidence="6">
    <location>
        <position position="297"/>
    </location>
    <ligand>
        <name>Zn(2+)</name>
        <dbReference type="ChEBI" id="CHEBI:29105"/>
    </ligand>
</feature>
<evidence type="ECO:0000259" key="7">
    <source>
        <dbReference type="PROSITE" id="PS50970"/>
    </source>
</evidence>
<comment type="cofactor">
    <cofactor evidence="6">
        <name>Zn(2+)</name>
        <dbReference type="ChEBI" id="CHEBI:29105"/>
    </cofactor>
</comment>
<gene>
    <name evidence="8" type="primary">ybgG</name>
    <name evidence="8" type="ORF">GCM10010912_42520</name>
</gene>
<dbReference type="GO" id="GO:0032259">
    <property type="term" value="P:methylation"/>
    <property type="evidence" value="ECO:0007669"/>
    <property type="project" value="UniProtKB-KW"/>
</dbReference>
<dbReference type="AlphaFoldDB" id="A0A917FPL0"/>
<dbReference type="Gene3D" id="3.20.20.330">
    <property type="entry name" value="Homocysteine-binding-like domain"/>
    <property type="match status" value="1"/>
</dbReference>
<dbReference type="SUPFAM" id="SSF82282">
    <property type="entry name" value="Homocysteine S-methyltransferase"/>
    <property type="match status" value="1"/>
</dbReference>
<evidence type="ECO:0000313" key="8">
    <source>
        <dbReference type="EMBL" id="GGF92971.1"/>
    </source>
</evidence>
<protein>
    <recommendedName>
        <fullName evidence="5">S-methylmethionine:homocysteine methyltransferase</fullName>
    </recommendedName>
</protein>
<evidence type="ECO:0000256" key="3">
    <source>
        <dbReference type="ARBA" id="ARBA00022723"/>
    </source>
</evidence>
<evidence type="ECO:0000256" key="5">
    <source>
        <dbReference type="ARBA" id="ARBA00076752"/>
    </source>
</evidence>
<evidence type="ECO:0000256" key="4">
    <source>
        <dbReference type="ARBA" id="ARBA00022833"/>
    </source>
</evidence>
<evidence type="ECO:0000313" key="9">
    <source>
        <dbReference type="Proteomes" id="UP000637643"/>
    </source>
</evidence>
<dbReference type="Proteomes" id="UP000637643">
    <property type="component" value="Unassembled WGS sequence"/>
</dbReference>
<keyword evidence="1 6" id="KW-0489">Methyltransferase</keyword>
<keyword evidence="2 6" id="KW-0808">Transferase</keyword>
<accession>A0A917FPL0</accession>
<feature type="binding site" evidence="6">
    <location>
        <position position="232"/>
    </location>
    <ligand>
        <name>Zn(2+)</name>
        <dbReference type="ChEBI" id="CHEBI:29105"/>
    </ligand>
</feature>
<sequence length="313" mass="34330">MVNPIEHILAEFPVLILDGALSTELEHRGCNINDPLWSAKILLENPDLIGQVHTDYFAAGADCAITASYQATIDGFVRQGLSGQAAAELIRKSVELAVQAREGFWAGLPEERQRLRPRPLVAASIGPYGAFLADGSEYRGDYKLTEEELMDFHRPRMKLLLEAGADILACETLPCLLEAQAIVKLLEEFPGAYAWISFSAKDGLHTSNGELIADCATWLDKHEQVAALGVNCTSPQYIGSLIGQISLHTKKPVLVYPNSGEQYDAGTRNWQGASCQEGFGERAKSWYHEGARLLGGCCRTTPEDIRTIAKWAR</sequence>
<feature type="binding site" evidence="6">
    <location>
        <position position="298"/>
    </location>
    <ligand>
        <name>Zn(2+)</name>
        <dbReference type="ChEBI" id="CHEBI:29105"/>
    </ligand>
</feature>
<evidence type="ECO:0000256" key="1">
    <source>
        <dbReference type="ARBA" id="ARBA00022603"/>
    </source>
</evidence>
<evidence type="ECO:0000256" key="2">
    <source>
        <dbReference type="ARBA" id="ARBA00022679"/>
    </source>
</evidence>
<dbReference type="PANTHER" id="PTHR46015:SF1">
    <property type="entry name" value="HOMOCYSTEINE S-METHYLTRANSFERASE-LIKE ISOFORM 1"/>
    <property type="match status" value="1"/>
</dbReference>
<dbReference type="PIRSF" id="PIRSF037505">
    <property type="entry name" value="Betaine_HMT"/>
    <property type="match status" value="1"/>
</dbReference>
<dbReference type="Pfam" id="PF02574">
    <property type="entry name" value="S-methyl_trans"/>
    <property type="match status" value="1"/>
</dbReference>
<dbReference type="NCBIfam" id="NF007020">
    <property type="entry name" value="PRK09485.1"/>
    <property type="match status" value="1"/>
</dbReference>
<keyword evidence="3 6" id="KW-0479">Metal-binding</keyword>
<dbReference type="EMBL" id="BMKR01000020">
    <property type="protein sequence ID" value="GGF92971.1"/>
    <property type="molecule type" value="Genomic_DNA"/>
</dbReference>
<dbReference type="GO" id="GO:0008898">
    <property type="term" value="F:S-adenosylmethionine-homocysteine S-methyltransferase activity"/>
    <property type="evidence" value="ECO:0007669"/>
    <property type="project" value="TreeGrafter"/>
</dbReference>
<dbReference type="PANTHER" id="PTHR46015">
    <property type="entry name" value="ZGC:172121"/>
    <property type="match status" value="1"/>
</dbReference>
<dbReference type="GO" id="GO:0033528">
    <property type="term" value="P:S-methylmethionine cycle"/>
    <property type="evidence" value="ECO:0007669"/>
    <property type="project" value="TreeGrafter"/>
</dbReference>
<feature type="domain" description="Hcy-binding" evidence="7">
    <location>
        <begin position="3"/>
        <end position="312"/>
    </location>
</feature>
<keyword evidence="4 6" id="KW-0862">Zinc</keyword>
<keyword evidence="9" id="KW-1185">Reference proteome</keyword>
<dbReference type="InterPro" id="IPR051486">
    <property type="entry name" value="Hcy_S-methyltransferase"/>
</dbReference>
<name>A0A917FPL0_9BACL</name>
<reference evidence="8" key="1">
    <citation type="journal article" date="2014" name="Int. J. Syst. Evol. Microbiol.">
        <title>Complete genome sequence of Corynebacterium casei LMG S-19264T (=DSM 44701T), isolated from a smear-ripened cheese.</title>
        <authorList>
            <consortium name="US DOE Joint Genome Institute (JGI-PGF)"/>
            <person name="Walter F."/>
            <person name="Albersmeier A."/>
            <person name="Kalinowski J."/>
            <person name="Ruckert C."/>
        </authorList>
    </citation>
    <scope>NUCLEOTIDE SEQUENCE</scope>
    <source>
        <strain evidence="8">CGMCC 1.16134</strain>
    </source>
</reference>
<dbReference type="FunFam" id="3.20.20.330:FF:000002">
    <property type="entry name" value="Homocysteine S-methyltransferase"/>
    <property type="match status" value="1"/>
</dbReference>